<sequence>MAKLQFFKCCADRITDNVTEQNMDIDYGEAIDDSLT</sequence>
<gene>
    <name evidence="2" type="ORF">NCTC11401_03074</name>
    <name evidence="1" type="ORF">SAMN05421777_10794</name>
</gene>
<dbReference type="EMBL" id="FTNL01000007">
    <property type="protein sequence ID" value="SIR16694.1"/>
    <property type="molecule type" value="Genomic_DNA"/>
</dbReference>
<reference evidence="2 4" key="2">
    <citation type="submission" date="2018-06" db="EMBL/GenBank/DDBJ databases">
        <authorList>
            <consortium name="Pathogen Informatics"/>
            <person name="Doyle S."/>
        </authorList>
    </citation>
    <scope>NUCLEOTIDE SEQUENCE [LARGE SCALE GENOMIC DNA]</scope>
    <source>
        <strain evidence="2 4">NCTC11401</strain>
    </source>
</reference>
<organism evidence="2 4">
    <name type="scientific">Fluoribacter gormanii</name>
    <dbReference type="NCBI Taxonomy" id="464"/>
    <lineage>
        <taxon>Bacteria</taxon>
        <taxon>Pseudomonadati</taxon>
        <taxon>Pseudomonadota</taxon>
        <taxon>Gammaproteobacteria</taxon>
        <taxon>Legionellales</taxon>
        <taxon>Legionellaceae</taxon>
        <taxon>Fluoribacter</taxon>
    </lineage>
</organism>
<proteinExistence type="predicted"/>
<name>A0A377GPH0_9GAMM</name>
<evidence type="ECO:0000313" key="4">
    <source>
        <dbReference type="Proteomes" id="UP000254374"/>
    </source>
</evidence>
<evidence type="ECO:0000313" key="2">
    <source>
        <dbReference type="EMBL" id="STO26222.1"/>
    </source>
</evidence>
<dbReference type="Proteomes" id="UP000254374">
    <property type="component" value="Unassembled WGS sequence"/>
</dbReference>
<protein>
    <submittedName>
        <fullName evidence="2">Uncharacterized protein</fullName>
    </submittedName>
</protein>
<evidence type="ECO:0000313" key="1">
    <source>
        <dbReference type="EMBL" id="SIR16694.1"/>
    </source>
</evidence>
<dbReference type="Proteomes" id="UP000186808">
    <property type="component" value="Unassembled WGS sequence"/>
</dbReference>
<evidence type="ECO:0000313" key="3">
    <source>
        <dbReference type="Proteomes" id="UP000186808"/>
    </source>
</evidence>
<dbReference type="EMBL" id="UGGV01000001">
    <property type="protein sequence ID" value="STO26222.1"/>
    <property type="molecule type" value="Genomic_DNA"/>
</dbReference>
<reference evidence="1 3" key="1">
    <citation type="submission" date="2017-01" db="EMBL/GenBank/DDBJ databases">
        <authorList>
            <person name="Varghese N."/>
            <person name="Submissions S."/>
        </authorList>
    </citation>
    <scope>NUCLEOTIDE SEQUENCE [LARGE SCALE GENOMIC DNA]</scope>
    <source>
        <strain evidence="1 3">ATCC 33342</strain>
    </source>
</reference>
<keyword evidence="3" id="KW-1185">Reference proteome</keyword>
<dbReference type="AlphaFoldDB" id="A0A377GPH0"/>
<accession>A0A377GPH0</accession>